<dbReference type="PANTHER" id="PTHR44520:SF2">
    <property type="entry name" value="RESPONSE REGULATOR RCP1"/>
    <property type="match status" value="1"/>
</dbReference>
<evidence type="ECO:0000313" key="4">
    <source>
        <dbReference type="Proteomes" id="UP000185221"/>
    </source>
</evidence>
<organism evidence="3 4">
    <name type="scientific">Algoriphagus halophilus</name>
    <dbReference type="NCBI Taxonomy" id="226505"/>
    <lineage>
        <taxon>Bacteria</taxon>
        <taxon>Pseudomonadati</taxon>
        <taxon>Bacteroidota</taxon>
        <taxon>Cytophagia</taxon>
        <taxon>Cytophagales</taxon>
        <taxon>Cyclobacteriaceae</taxon>
        <taxon>Algoriphagus</taxon>
    </lineage>
</organism>
<dbReference type="InterPro" id="IPR011006">
    <property type="entry name" value="CheY-like_superfamily"/>
</dbReference>
<dbReference type="Proteomes" id="UP000185221">
    <property type="component" value="Unassembled WGS sequence"/>
</dbReference>
<gene>
    <name evidence="3" type="ORF">SAMN05444394_1779</name>
</gene>
<evidence type="ECO:0000313" key="3">
    <source>
        <dbReference type="EMBL" id="SIN78681.1"/>
    </source>
</evidence>
<dbReference type="InterPro" id="IPR052893">
    <property type="entry name" value="TCS_response_regulator"/>
</dbReference>
<dbReference type="GO" id="GO:0000160">
    <property type="term" value="P:phosphorelay signal transduction system"/>
    <property type="evidence" value="ECO:0007669"/>
    <property type="project" value="InterPro"/>
</dbReference>
<keyword evidence="1" id="KW-0597">Phosphoprotein</keyword>
<dbReference type="PROSITE" id="PS50110">
    <property type="entry name" value="RESPONSE_REGULATORY"/>
    <property type="match status" value="1"/>
</dbReference>
<dbReference type="PANTHER" id="PTHR44520">
    <property type="entry name" value="RESPONSE REGULATOR RCP1-RELATED"/>
    <property type="match status" value="1"/>
</dbReference>
<dbReference type="Pfam" id="PF00072">
    <property type="entry name" value="Response_reg"/>
    <property type="match status" value="1"/>
</dbReference>
<sequence length="135" mass="15647">MVKRPLIYIIDDDQIVLLLHKLQVTKQQLSEQLLVFSDPKIALESILSLPNENQRLLIFLDINMPEMNGWEFLELLEKQNLHVDIKVILVTSSLSISDKKKATESDLVIDFWEKPMEPVNVIQLKDQLGDWLLGK</sequence>
<keyword evidence="4" id="KW-1185">Reference proteome</keyword>
<feature type="modified residue" description="4-aspartylphosphate" evidence="1">
    <location>
        <position position="61"/>
    </location>
</feature>
<dbReference type="AlphaFoldDB" id="A0A1N6E6R6"/>
<reference evidence="4" key="1">
    <citation type="submission" date="2016-11" db="EMBL/GenBank/DDBJ databases">
        <authorList>
            <person name="Varghese N."/>
            <person name="Submissions S."/>
        </authorList>
    </citation>
    <scope>NUCLEOTIDE SEQUENCE [LARGE SCALE GENOMIC DNA]</scope>
    <source>
        <strain evidence="4">DSM 15292</strain>
    </source>
</reference>
<dbReference type="STRING" id="226505.SAMN05444394_1779"/>
<proteinExistence type="predicted"/>
<name>A0A1N6E6R6_9BACT</name>
<accession>A0A1N6E6R6</accession>
<dbReference type="OrthoDB" id="1524091at2"/>
<dbReference type="EMBL" id="FSRC01000001">
    <property type="protein sequence ID" value="SIN78681.1"/>
    <property type="molecule type" value="Genomic_DNA"/>
</dbReference>
<dbReference type="Gene3D" id="3.40.50.2300">
    <property type="match status" value="1"/>
</dbReference>
<protein>
    <submittedName>
        <fullName evidence="3">Response regulator receiver domain-containing protein</fullName>
    </submittedName>
</protein>
<dbReference type="SMART" id="SM00448">
    <property type="entry name" value="REC"/>
    <property type="match status" value="1"/>
</dbReference>
<evidence type="ECO:0000256" key="1">
    <source>
        <dbReference type="PROSITE-ProRule" id="PRU00169"/>
    </source>
</evidence>
<evidence type="ECO:0000259" key="2">
    <source>
        <dbReference type="PROSITE" id="PS50110"/>
    </source>
</evidence>
<dbReference type="InterPro" id="IPR001789">
    <property type="entry name" value="Sig_transdc_resp-reg_receiver"/>
</dbReference>
<feature type="domain" description="Response regulatory" evidence="2">
    <location>
        <begin position="6"/>
        <end position="129"/>
    </location>
</feature>
<dbReference type="SUPFAM" id="SSF52172">
    <property type="entry name" value="CheY-like"/>
    <property type="match status" value="1"/>
</dbReference>
<dbReference type="RefSeq" id="WP_074224475.1">
    <property type="nucleotide sequence ID" value="NZ_FSRC01000001.1"/>
</dbReference>